<evidence type="ECO:0000313" key="1">
    <source>
        <dbReference type="EMBL" id="TVY07011.1"/>
    </source>
</evidence>
<dbReference type="OrthoDB" id="7869153at2"/>
<gene>
    <name evidence="1" type="ORF">FPZ49_25970</name>
</gene>
<dbReference type="SUPFAM" id="SSF56059">
    <property type="entry name" value="Glutathione synthetase ATP-binding domain-like"/>
    <property type="match status" value="1"/>
</dbReference>
<dbReference type="Proteomes" id="UP000317036">
    <property type="component" value="Unassembled WGS sequence"/>
</dbReference>
<proteinExistence type="predicted"/>
<dbReference type="EMBL" id="VNJI01000044">
    <property type="protein sequence ID" value="TVY07011.1"/>
    <property type="molecule type" value="Genomic_DNA"/>
</dbReference>
<evidence type="ECO:0000313" key="2">
    <source>
        <dbReference type="Proteomes" id="UP000317036"/>
    </source>
</evidence>
<accession>A0A559K4F1</accession>
<dbReference type="Gene3D" id="3.30.470.20">
    <property type="entry name" value="ATP-grasp fold, B domain"/>
    <property type="match status" value="1"/>
</dbReference>
<evidence type="ECO:0008006" key="3">
    <source>
        <dbReference type="Google" id="ProtNLM"/>
    </source>
</evidence>
<protein>
    <recommendedName>
        <fullName evidence="3">YheC/YheD family protein</fullName>
    </recommendedName>
</protein>
<organism evidence="1 2">
    <name type="scientific">Paenibacillus cremeus</name>
    <dbReference type="NCBI Taxonomy" id="2163881"/>
    <lineage>
        <taxon>Bacteria</taxon>
        <taxon>Bacillati</taxon>
        <taxon>Bacillota</taxon>
        <taxon>Bacilli</taxon>
        <taxon>Bacillales</taxon>
        <taxon>Paenibacillaceae</taxon>
        <taxon>Paenibacillus</taxon>
    </lineage>
</organism>
<reference evidence="1 2" key="1">
    <citation type="submission" date="2019-07" db="EMBL/GenBank/DDBJ databases">
        <authorList>
            <person name="Kim J."/>
        </authorList>
    </citation>
    <scope>NUCLEOTIDE SEQUENCE [LARGE SCALE GENOMIC DNA]</scope>
    <source>
        <strain evidence="1 2">JC52</strain>
    </source>
</reference>
<dbReference type="RefSeq" id="WP_144852616.1">
    <property type="nucleotide sequence ID" value="NZ_VNJI01000044.1"/>
</dbReference>
<sequence length="254" mass="29646">MQTTLGSKWIKTKLLLKNRDLSHFVPETRRFSRKNLLSMLNKYNMVYIKPVHGSFGIGVMCVKKTTNEEGVIYLYQHGLKELSFATYDEMYQSILQNKLKKHYLVQKGIRMLKYKSRPFDVRVMVQRTKSLPWKVTGYIGRLASPKKIVTNYHSQGKPLALETLLSPYLSQATTKEFISLISKLGLRIAEHLQKSHPGFREIGVDLGFNSDLHPWVFEVNTAPDPFIFKQLKNKRMFQTVIRYSRANGRFRKKQ</sequence>
<dbReference type="InterPro" id="IPR026838">
    <property type="entry name" value="YheC/D"/>
</dbReference>
<comment type="caution">
    <text evidence="1">The sequence shown here is derived from an EMBL/GenBank/DDBJ whole genome shotgun (WGS) entry which is preliminary data.</text>
</comment>
<dbReference type="Pfam" id="PF14398">
    <property type="entry name" value="ATPgrasp_YheCD"/>
    <property type="match status" value="1"/>
</dbReference>
<dbReference type="AlphaFoldDB" id="A0A559K4F1"/>
<name>A0A559K4F1_9BACL</name>
<keyword evidence="2" id="KW-1185">Reference proteome</keyword>